<evidence type="ECO:0000313" key="4">
    <source>
        <dbReference type="Proteomes" id="UP000011087"/>
    </source>
</evidence>
<reference evidence="4" key="2">
    <citation type="submission" date="2012-11" db="EMBL/GenBank/DDBJ databases">
        <authorList>
            <person name="Kuo A."/>
            <person name="Curtis B.A."/>
            <person name="Tanifuji G."/>
            <person name="Burki F."/>
            <person name="Gruber A."/>
            <person name="Irimia M."/>
            <person name="Maruyama S."/>
            <person name="Arias M.C."/>
            <person name="Ball S.G."/>
            <person name="Gile G.H."/>
            <person name="Hirakawa Y."/>
            <person name="Hopkins J.F."/>
            <person name="Rensing S.A."/>
            <person name="Schmutz J."/>
            <person name="Symeonidi A."/>
            <person name="Elias M."/>
            <person name="Eveleigh R.J."/>
            <person name="Herman E.K."/>
            <person name="Klute M.J."/>
            <person name="Nakayama T."/>
            <person name="Obornik M."/>
            <person name="Reyes-Prieto A."/>
            <person name="Armbrust E.V."/>
            <person name="Aves S.J."/>
            <person name="Beiko R.G."/>
            <person name="Coutinho P."/>
            <person name="Dacks J.B."/>
            <person name="Durnford D.G."/>
            <person name="Fast N.M."/>
            <person name="Green B.R."/>
            <person name="Grisdale C."/>
            <person name="Hempe F."/>
            <person name="Henrissat B."/>
            <person name="Hoppner M.P."/>
            <person name="Ishida K.-I."/>
            <person name="Kim E."/>
            <person name="Koreny L."/>
            <person name="Kroth P.G."/>
            <person name="Liu Y."/>
            <person name="Malik S.-B."/>
            <person name="Maier U.G."/>
            <person name="McRose D."/>
            <person name="Mock T."/>
            <person name="Neilson J.A."/>
            <person name="Onodera N.T."/>
            <person name="Poole A.M."/>
            <person name="Pritham E.J."/>
            <person name="Richards T.A."/>
            <person name="Rocap G."/>
            <person name="Roy S.W."/>
            <person name="Sarai C."/>
            <person name="Schaack S."/>
            <person name="Shirato S."/>
            <person name="Slamovits C.H."/>
            <person name="Spencer D.F."/>
            <person name="Suzuki S."/>
            <person name="Worden A.Z."/>
            <person name="Zauner S."/>
            <person name="Barry K."/>
            <person name="Bell C."/>
            <person name="Bharti A.K."/>
            <person name="Crow J.A."/>
            <person name="Grimwood J."/>
            <person name="Kramer R."/>
            <person name="Lindquist E."/>
            <person name="Lucas S."/>
            <person name="Salamov A."/>
            <person name="McFadden G.I."/>
            <person name="Lane C.E."/>
            <person name="Keeling P.J."/>
            <person name="Gray M.W."/>
            <person name="Grigoriev I.V."/>
            <person name="Archibald J.M."/>
        </authorList>
    </citation>
    <scope>NUCLEOTIDE SEQUENCE</scope>
    <source>
        <strain evidence="4">CCMP2712</strain>
    </source>
</reference>
<dbReference type="Gene3D" id="3.30.1470.10">
    <property type="entry name" value="Photosystem I PsaD, reaction center subunit II"/>
    <property type="match status" value="1"/>
</dbReference>
<reference evidence="3" key="3">
    <citation type="submission" date="2015-06" db="UniProtKB">
        <authorList>
            <consortium name="EnsemblProtists"/>
        </authorList>
    </citation>
    <scope>IDENTIFICATION</scope>
</reference>
<reference evidence="2 4" key="1">
    <citation type="journal article" date="2012" name="Nature">
        <title>Algal genomes reveal evolutionary mosaicism and the fate of nucleomorphs.</title>
        <authorList>
            <consortium name="DOE Joint Genome Institute"/>
            <person name="Curtis B.A."/>
            <person name="Tanifuji G."/>
            <person name="Burki F."/>
            <person name="Gruber A."/>
            <person name="Irimia M."/>
            <person name="Maruyama S."/>
            <person name="Arias M.C."/>
            <person name="Ball S.G."/>
            <person name="Gile G.H."/>
            <person name="Hirakawa Y."/>
            <person name="Hopkins J.F."/>
            <person name="Kuo A."/>
            <person name="Rensing S.A."/>
            <person name="Schmutz J."/>
            <person name="Symeonidi A."/>
            <person name="Elias M."/>
            <person name="Eveleigh R.J."/>
            <person name="Herman E.K."/>
            <person name="Klute M.J."/>
            <person name="Nakayama T."/>
            <person name="Obornik M."/>
            <person name="Reyes-Prieto A."/>
            <person name="Armbrust E.V."/>
            <person name="Aves S.J."/>
            <person name="Beiko R.G."/>
            <person name="Coutinho P."/>
            <person name="Dacks J.B."/>
            <person name="Durnford D.G."/>
            <person name="Fast N.M."/>
            <person name="Green B.R."/>
            <person name="Grisdale C.J."/>
            <person name="Hempel F."/>
            <person name="Henrissat B."/>
            <person name="Hoppner M.P."/>
            <person name="Ishida K."/>
            <person name="Kim E."/>
            <person name="Koreny L."/>
            <person name="Kroth P.G."/>
            <person name="Liu Y."/>
            <person name="Malik S.B."/>
            <person name="Maier U.G."/>
            <person name="McRose D."/>
            <person name="Mock T."/>
            <person name="Neilson J.A."/>
            <person name="Onodera N.T."/>
            <person name="Poole A.M."/>
            <person name="Pritham E.J."/>
            <person name="Richards T.A."/>
            <person name="Rocap G."/>
            <person name="Roy S.W."/>
            <person name="Sarai C."/>
            <person name="Schaack S."/>
            <person name="Shirato S."/>
            <person name="Slamovits C.H."/>
            <person name="Spencer D.F."/>
            <person name="Suzuki S."/>
            <person name="Worden A.Z."/>
            <person name="Zauner S."/>
            <person name="Barry K."/>
            <person name="Bell C."/>
            <person name="Bharti A.K."/>
            <person name="Crow J.A."/>
            <person name="Grimwood J."/>
            <person name="Kramer R."/>
            <person name="Lindquist E."/>
            <person name="Lucas S."/>
            <person name="Salamov A."/>
            <person name="McFadden G.I."/>
            <person name="Lane C.E."/>
            <person name="Keeling P.J."/>
            <person name="Gray M.W."/>
            <person name="Grigoriev I.V."/>
            <person name="Archibald J.M."/>
        </authorList>
    </citation>
    <scope>NUCLEOTIDE SEQUENCE</scope>
    <source>
        <strain evidence="2 4">CCMP2712</strain>
    </source>
</reference>
<dbReference type="PANTHER" id="PTHR21715:SF0">
    <property type="entry name" value="RH04127P"/>
    <property type="match status" value="1"/>
</dbReference>
<dbReference type="InterPro" id="IPR053233">
    <property type="entry name" value="ABRA-related"/>
</dbReference>
<accession>L1IF62</accession>
<dbReference type="CDD" id="cd00201">
    <property type="entry name" value="WW"/>
    <property type="match status" value="1"/>
</dbReference>
<dbReference type="EMBL" id="JH993107">
    <property type="protein sequence ID" value="EKX34554.1"/>
    <property type="molecule type" value="Genomic_DNA"/>
</dbReference>
<name>L1IF62_GUITC</name>
<dbReference type="AlphaFoldDB" id="L1IF62"/>
<feature type="domain" description="WW" evidence="1">
    <location>
        <begin position="50"/>
        <end position="83"/>
    </location>
</feature>
<proteinExistence type="predicted"/>
<dbReference type="PaxDb" id="55529-EKX34554"/>
<keyword evidence="4" id="KW-1185">Reference proteome</keyword>
<dbReference type="RefSeq" id="XP_005821534.1">
    <property type="nucleotide sequence ID" value="XM_005821477.1"/>
</dbReference>
<evidence type="ECO:0000313" key="3">
    <source>
        <dbReference type="EnsemblProtists" id="EKX34554"/>
    </source>
</evidence>
<dbReference type="PROSITE" id="PS50020">
    <property type="entry name" value="WW_DOMAIN_2"/>
    <property type="match status" value="1"/>
</dbReference>
<gene>
    <name evidence="2" type="ORF">GUITHDRAFT_80458</name>
</gene>
<dbReference type="OrthoDB" id="6344460at2759"/>
<protein>
    <recommendedName>
        <fullName evidence="1">WW domain-containing protein</fullName>
    </recommendedName>
</protein>
<dbReference type="Proteomes" id="UP000011087">
    <property type="component" value="Unassembled WGS sequence"/>
</dbReference>
<dbReference type="InterPro" id="IPR001202">
    <property type="entry name" value="WW_dom"/>
</dbReference>
<dbReference type="PROSITE" id="PS01159">
    <property type="entry name" value="WW_DOMAIN_1"/>
    <property type="match status" value="1"/>
</dbReference>
<dbReference type="InterPro" id="IPR036020">
    <property type="entry name" value="WW_dom_sf"/>
</dbReference>
<dbReference type="PANTHER" id="PTHR21715">
    <property type="entry name" value="RH04127P"/>
    <property type="match status" value="1"/>
</dbReference>
<evidence type="ECO:0000259" key="1">
    <source>
        <dbReference type="PROSITE" id="PS50020"/>
    </source>
</evidence>
<dbReference type="eggNOG" id="ENOG502QW6X">
    <property type="taxonomic scope" value="Eukaryota"/>
</dbReference>
<dbReference type="SUPFAM" id="SSF51045">
    <property type="entry name" value="WW domain"/>
    <property type="match status" value="1"/>
</dbReference>
<dbReference type="EnsemblProtists" id="EKX34554">
    <property type="protein sequence ID" value="EKX34554"/>
    <property type="gene ID" value="GUITHDRAFT_80458"/>
</dbReference>
<evidence type="ECO:0000313" key="2">
    <source>
        <dbReference type="EMBL" id="EKX34554.1"/>
    </source>
</evidence>
<dbReference type="Pfam" id="PF00397">
    <property type="entry name" value="WW"/>
    <property type="match status" value="1"/>
</dbReference>
<feature type="non-terminal residue" evidence="2">
    <location>
        <position position="90"/>
    </location>
</feature>
<dbReference type="KEGG" id="gtt:GUITHDRAFT_80458"/>
<organism evidence="2">
    <name type="scientific">Guillardia theta (strain CCMP2712)</name>
    <name type="common">Cryptophyte</name>
    <dbReference type="NCBI Taxonomy" id="905079"/>
    <lineage>
        <taxon>Eukaryota</taxon>
        <taxon>Cryptophyceae</taxon>
        <taxon>Pyrenomonadales</taxon>
        <taxon>Geminigeraceae</taxon>
        <taxon>Guillardia</taxon>
    </lineage>
</organism>
<dbReference type="SMART" id="SM00456">
    <property type="entry name" value="WW"/>
    <property type="match status" value="1"/>
</dbReference>
<dbReference type="GeneID" id="17291300"/>
<sequence length="90" mass="10111">MPNFQHSSPIDAQERGGPTAQEIVDYARYIGMDPIGDVNLLWIAEEALCAALPEGWSEHTDANGNVFYYNSVSGVSSWEHPLDEYYRSLF</sequence>
<dbReference type="HOGENOM" id="CLU_179619_0_0_1"/>